<gene>
    <name evidence="2" type="ordered locus">Fluta_1063</name>
</gene>
<feature type="chain" id="PRO_5003283215" description="Outer membrane protein" evidence="1">
    <location>
        <begin position="19"/>
        <end position="451"/>
    </location>
</feature>
<proteinExistence type="predicted"/>
<keyword evidence="1" id="KW-0732">Signal</keyword>
<name>F2I9R5_FLUTR</name>
<feature type="signal peptide" evidence="1">
    <location>
        <begin position="1"/>
        <end position="18"/>
    </location>
</feature>
<dbReference type="RefSeq" id="WP_013685833.1">
    <property type="nucleotide sequence ID" value="NC_015321.1"/>
</dbReference>
<dbReference type="STRING" id="755732.Fluta_1063"/>
<dbReference type="KEGG" id="fte:Fluta_1063"/>
<dbReference type="HOGENOM" id="CLU_047829_1_0_10"/>
<dbReference type="eggNOG" id="COG2067">
    <property type="taxonomic scope" value="Bacteria"/>
</dbReference>
<evidence type="ECO:0000313" key="2">
    <source>
        <dbReference type="EMBL" id="AEA43061.1"/>
    </source>
</evidence>
<dbReference type="Proteomes" id="UP000007463">
    <property type="component" value="Chromosome"/>
</dbReference>
<dbReference type="AlphaFoldDB" id="F2I9R5"/>
<sequence precursor="true">MPKQLFLLVISTILCHFAWNQTASSSPYSTAGIGEEGGLQIAQFGAMGGISSIGFDSTLINTYNPSTYSLLSPGQPLFSVGVSTKLSTYSNSIGSFNGRTTGISDISMAIPFGKRFGIGLGLKPFTRKGYNLSQRSYVYDDSTTYSYKGYGSTSLLFVGVSYAIIRNDRSILSVGVNLGYLFGAVTNERSSIFDANKPSGGVDQTSFRMKSLYYSFGASYQRTLGYEKNNQLYLSAVYTPQLQINTHLDYGLYYADDVTDENTYYDTIMSITNNKGKIAFPSKQTFGAGYSFGPKSSKVGDGMKYQLGLFAEVDLMQWKSYSENFTSHESSTFSNTFVSKLGIQFIPSTDFTKKAKGIKYFSKIKYRIGGQYGLLPNTINDRQLKTASVTAGFGFPFLTHKTNSSLNISFQYGSNGTGNAADLKERFYSISLGIIIAPSSYEKWFKKYKLD</sequence>
<accession>F2I9R5</accession>
<evidence type="ECO:0008006" key="4">
    <source>
        <dbReference type="Google" id="ProtNLM"/>
    </source>
</evidence>
<protein>
    <recommendedName>
        <fullName evidence="4">Outer membrane protein</fullName>
    </recommendedName>
</protein>
<reference evidence="3" key="2">
    <citation type="submission" date="2011-02" db="EMBL/GenBank/DDBJ databases">
        <title>The complete genome of Fluviicola taffensis DSM 16823.</title>
        <authorList>
            <consortium name="US DOE Joint Genome Institute (JGI-PGF)"/>
            <person name="Lucas S."/>
            <person name="Copeland A."/>
            <person name="Lapidus A."/>
            <person name="Bruce D."/>
            <person name="Goodwin L."/>
            <person name="Pitluck S."/>
            <person name="Kyrpides N."/>
            <person name="Mavromatis K."/>
            <person name="Ivanova N."/>
            <person name="Mikhailova N."/>
            <person name="Pagani I."/>
            <person name="Chertkov O."/>
            <person name="Detter J.C."/>
            <person name="Han C."/>
            <person name="Tapia R."/>
            <person name="Land M."/>
            <person name="Hauser L."/>
            <person name="Markowitz V."/>
            <person name="Cheng J.-F."/>
            <person name="Hugenholtz P."/>
            <person name="Woyke T."/>
            <person name="Wu D."/>
            <person name="Tindall B."/>
            <person name="Pomrenke H.G."/>
            <person name="Brambilla E."/>
            <person name="Klenk H.-P."/>
            <person name="Eisen J.A."/>
        </authorList>
    </citation>
    <scope>NUCLEOTIDE SEQUENCE [LARGE SCALE GENOMIC DNA]</scope>
    <source>
        <strain evidence="3">DSM 16823 / RW262 / RW262</strain>
    </source>
</reference>
<dbReference type="EMBL" id="CP002542">
    <property type="protein sequence ID" value="AEA43061.1"/>
    <property type="molecule type" value="Genomic_DNA"/>
</dbReference>
<dbReference type="OrthoDB" id="1491239at2"/>
<evidence type="ECO:0000313" key="3">
    <source>
        <dbReference type="Proteomes" id="UP000007463"/>
    </source>
</evidence>
<organism evidence="2 3">
    <name type="scientific">Fluviicola taffensis (strain DSM 16823 / NCIMB 13979 / RW262)</name>
    <dbReference type="NCBI Taxonomy" id="755732"/>
    <lineage>
        <taxon>Bacteria</taxon>
        <taxon>Pseudomonadati</taxon>
        <taxon>Bacteroidota</taxon>
        <taxon>Flavobacteriia</taxon>
        <taxon>Flavobacteriales</taxon>
        <taxon>Crocinitomicaceae</taxon>
        <taxon>Fluviicola</taxon>
    </lineage>
</organism>
<reference evidence="2 3" key="1">
    <citation type="journal article" date="2011" name="Stand. Genomic Sci.">
        <title>Complete genome sequence of the gliding freshwater bacterium Fluviicola taffensis type strain (RW262).</title>
        <authorList>
            <person name="Woyke T."/>
            <person name="Chertkov O."/>
            <person name="Lapidus A."/>
            <person name="Nolan M."/>
            <person name="Lucas S."/>
            <person name="Del Rio T.G."/>
            <person name="Tice H."/>
            <person name="Cheng J.F."/>
            <person name="Tapia R."/>
            <person name="Han C."/>
            <person name="Goodwin L."/>
            <person name="Pitluck S."/>
            <person name="Liolios K."/>
            <person name="Pagani I."/>
            <person name="Ivanova N."/>
            <person name="Huntemann M."/>
            <person name="Mavromatis K."/>
            <person name="Mikhailova N."/>
            <person name="Pati A."/>
            <person name="Chen A."/>
            <person name="Palaniappan K."/>
            <person name="Land M."/>
            <person name="Hauser L."/>
            <person name="Brambilla E.M."/>
            <person name="Rohde M."/>
            <person name="Mwirichia R."/>
            <person name="Sikorski J."/>
            <person name="Tindall B.J."/>
            <person name="Goker M."/>
            <person name="Bristow J."/>
            <person name="Eisen J.A."/>
            <person name="Markowitz V."/>
            <person name="Hugenholtz P."/>
            <person name="Klenk H.P."/>
            <person name="Kyrpides N.C."/>
        </authorList>
    </citation>
    <scope>NUCLEOTIDE SEQUENCE [LARGE SCALE GENOMIC DNA]</scope>
    <source>
        <strain evidence="3">DSM 16823 / RW262 / RW262</strain>
    </source>
</reference>
<evidence type="ECO:0000256" key="1">
    <source>
        <dbReference type="SAM" id="SignalP"/>
    </source>
</evidence>
<keyword evidence="3" id="KW-1185">Reference proteome</keyword>